<dbReference type="GO" id="GO:0003735">
    <property type="term" value="F:structural constituent of ribosome"/>
    <property type="evidence" value="ECO:0007669"/>
    <property type="project" value="InterPro"/>
</dbReference>
<keyword evidence="2" id="KW-0687">Ribonucleoprotein</keyword>
<dbReference type="Pfam" id="PF00312">
    <property type="entry name" value="Ribosomal_S15"/>
    <property type="match status" value="1"/>
</dbReference>
<gene>
    <name evidence="4" type="ORF">METZ01_LOCUS51549</name>
</gene>
<evidence type="ECO:0000256" key="2">
    <source>
        <dbReference type="ARBA" id="ARBA00023274"/>
    </source>
</evidence>
<dbReference type="InterPro" id="IPR009068">
    <property type="entry name" value="uS15_NS1_RNA-bd_sf"/>
</dbReference>
<evidence type="ECO:0000256" key="1">
    <source>
        <dbReference type="ARBA" id="ARBA00022980"/>
    </source>
</evidence>
<evidence type="ECO:0000313" key="4">
    <source>
        <dbReference type="EMBL" id="SUZ98695.1"/>
    </source>
</evidence>
<dbReference type="GO" id="GO:0006412">
    <property type="term" value="P:translation"/>
    <property type="evidence" value="ECO:0007669"/>
    <property type="project" value="InterPro"/>
</dbReference>
<dbReference type="NCBIfam" id="TIGR00952">
    <property type="entry name" value="S15_bact"/>
    <property type="match status" value="1"/>
</dbReference>
<dbReference type="PANTHER" id="PTHR23321">
    <property type="entry name" value="RIBOSOMAL PROTEIN S15, BACTERIAL AND ORGANELLAR"/>
    <property type="match status" value="1"/>
</dbReference>
<name>A0A381S3M3_9ZZZZ</name>
<dbReference type="AlphaFoldDB" id="A0A381S3M3"/>
<feature type="compositionally biased region" description="Basic and acidic residues" evidence="3">
    <location>
        <begin position="1"/>
        <end position="12"/>
    </location>
</feature>
<dbReference type="PANTHER" id="PTHR23321:SF26">
    <property type="entry name" value="SMALL RIBOSOMAL SUBUNIT PROTEIN US15M"/>
    <property type="match status" value="1"/>
</dbReference>
<keyword evidence="1" id="KW-0689">Ribosomal protein</keyword>
<dbReference type="HAMAP" id="MF_01343_B">
    <property type="entry name" value="Ribosomal_uS15_B"/>
    <property type="match status" value="1"/>
</dbReference>
<dbReference type="FunFam" id="1.10.287.10:FF:000002">
    <property type="entry name" value="30S ribosomal protein S15"/>
    <property type="match status" value="1"/>
</dbReference>
<evidence type="ECO:0008006" key="5">
    <source>
        <dbReference type="Google" id="ProtNLM"/>
    </source>
</evidence>
<evidence type="ECO:0000256" key="3">
    <source>
        <dbReference type="SAM" id="MobiDB-lite"/>
    </source>
</evidence>
<dbReference type="EMBL" id="UINC01002629">
    <property type="protein sequence ID" value="SUZ98695.1"/>
    <property type="molecule type" value="Genomic_DNA"/>
</dbReference>
<dbReference type="Gene3D" id="1.10.287.10">
    <property type="entry name" value="S15/NS1, RNA-binding"/>
    <property type="match status" value="1"/>
</dbReference>
<dbReference type="InterPro" id="IPR005290">
    <property type="entry name" value="Ribosomal_uS15_bac-type"/>
</dbReference>
<accession>A0A381S3M3</accession>
<dbReference type="Gene3D" id="6.10.250.3130">
    <property type="match status" value="1"/>
</dbReference>
<feature type="region of interest" description="Disordered" evidence="3">
    <location>
        <begin position="1"/>
        <end position="21"/>
    </location>
</feature>
<sequence length="89" mass="10105">MVLDNSSKKEIVSKFGRSSSDTGSAEVQIALLSANIDSLQSHFSENSKDHHSRTGLIRMVNQRRKLLDYLKKKKPETYSKLLSELGLRR</sequence>
<organism evidence="4">
    <name type="scientific">marine metagenome</name>
    <dbReference type="NCBI Taxonomy" id="408172"/>
    <lineage>
        <taxon>unclassified sequences</taxon>
        <taxon>metagenomes</taxon>
        <taxon>ecological metagenomes</taxon>
    </lineage>
</organism>
<proteinExistence type="inferred from homology"/>
<dbReference type="SMART" id="SM01387">
    <property type="entry name" value="Ribosomal_S15"/>
    <property type="match status" value="1"/>
</dbReference>
<dbReference type="SUPFAM" id="SSF47060">
    <property type="entry name" value="S15/NS1 RNA-binding domain"/>
    <property type="match status" value="1"/>
</dbReference>
<dbReference type="GO" id="GO:0022627">
    <property type="term" value="C:cytosolic small ribosomal subunit"/>
    <property type="evidence" value="ECO:0007669"/>
    <property type="project" value="TreeGrafter"/>
</dbReference>
<dbReference type="CDD" id="cd00353">
    <property type="entry name" value="Ribosomal_S15p_S13e"/>
    <property type="match status" value="1"/>
</dbReference>
<dbReference type="InterPro" id="IPR000589">
    <property type="entry name" value="Ribosomal_uS15"/>
</dbReference>
<reference evidence="4" key="1">
    <citation type="submission" date="2018-05" db="EMBL/GenBank/DDBJ databases">
        <authorList>
            <person name="Lanie J.A."/>
            <person name="Ng W.-L."/>
            <person name="Kazmierczak K.M."/>
            <person name="Andrzejewski T.M."/>
            <person name="Davidsen T.M."/>
            <person name="Wayne K.J."/>
            <person name="Tettelin H."/>
            <person name="Glass J.I."/>
            <person name="Rusch D."/>
            <person name="Podicherti R."/>
            <person name="Tsui H.-C.T."/>
            <person name="Winkler M.E."/>
        </authorList>
    </citation>
    <scope>NUCLEOTIDE SEQUENCE</scope>
</reference>
<protein>
    <recommendedName>
        <fullName evidence="5">30S ribosomal protein S15</fullName>
    </recommendedName>
</protein>